<dbReference type="PANTHER" id="PTHR31057">
    <property type="entry name" value="E3 UFM1-PROTEIN LIGASE 1"/>
    <property type="match status" value="1"/>
</dbReference>
<organism evidence="3 4">
    <name type="scientific">Dreissena polymorpha</name>
    <name type="common">Zebra mussel</name>
    <name type="synonym">Mytilus polymorpha</name>
    <dbReference type="NCBI Taxonomy" id="45954"/>
    <lineage>
        <taxon>Eukaryota</taxon>
        <taxon>Metazoa</taxon>
        <taxon>Spiralia</taxon>
        <taxon>Lophotrochozoa</taxon>
        <taxon>Mollusca</taxon>
        <taxon>Bivalvia</taxon>
        <taxon>Autobranchia</taxon>
        <taxon>Heteroconchia</taxon>
        <taxon>Euheterodonta</taxon>
        <taxon>Imparidentia</taxon>
        <taxon>Neoheterodontei</taxon>
        <taxon>Myida</taxon>
        <taxon>Dreissenoidea</taxon>
        <taxon>Dreissenidae</taxon>
        <taxon>Dreissena</taxon>
    </lineage>
</organism>
<dbReference type="GO" id="GO:1990592">
    <property type="term" value="P:protein K69-linked ufmylation"/>
    <property type="evidence" value="ECO:0007669"/>
    <property type="project" value="TreeGrafter"/>
</dbReference>
<accession>A0A9D4D241</accession>
<comment type="caution">
    <text evidence="3">The sequence shown here is derived from an EMBL/GenBank/DDBJ whole genome shotgun (WGS) entry which is preliminary data.</text>
</comment>
<dbReference type="GO" id="GO:0034976">
    <property type="term" value="P:response to endoplasmic reticulum stress"/>
    <property type="evidence" value="ECO:0007669"/>
    <property type="project" value="TreeGrafter"/>
</dbReference>
<evidence type="ECO:0000313" key="4">
    <source>
        <dbReference type="Proteomes" id="UP000828390"/>
    </source>
</evidence>
<reference evidence="3" key="1">
    <citation type="journal article" date="2019" name="bioRxiv">
        <title>The Genome of the Zebra Mussel, Dreissena polymorpha: A Resource for Invasive Species Research.</title>
        <authorList>
            <person name="McCartney M.A."/>
            <person name="Auch B."/>
            <person name="Kono T."/>
            <person name="Mallez S."/>
            <person name="Zhang Y."/>
            <person name="Obille A."/>
            <person name="Becker A."/>
            <person name="Abrahante J.E."/>
            <person name="Garbe J."/>
            <person name="Badalamenti J.P."/>
            <person name="Herman A."/>
            <person name="Mangelson H."/>
            <person name="Liachko I."/>
            <person name="Sullivan S."/>
            <person name="Sone E.D."/>
            <person name="Koren S."/>
            <person name="Silverstein K.A.T."/>
            <person name="Beckman K.B."/>
            <person name="Gohl D.M."/>
        </authorList>
    </citation>
    <scope>NUCLEOTIDE SEQUENCE</scope>
    <source>
        <strain evidence="3">Duluth1</strain>
        <tissue evidence="3">Whole animal</tissue>
    </source>
</reference>
<name>A0A9D4D241_DREPO</name>
<dbReference type="GO" id="GO:0032434">
    <property type="term" value="P:regulation of proteasomal ubiquitin-dependent protein catabolic process"/>
    <property type="evidence" value="ECO:0007669"/>
    <property type="project" value="TreeGrafter"/>
</dbReference>
<feature type="region of interest" description="Disordered" evidence="1">
    <location>
        <begin position="107"/>
        <end position="207"/>
    </location>
</feature>
<dbReference type="GO" id="GO:0005789">
    <property type="term" value="C:endoplasmic reticulum membrane"/>
    <property type="evidence" value="ECO:0007669"/>
    <property type="project" value="TreeGrafter"/>
</dbReference>
<gene>
    <name evidence="3" type="ORF">DPMN_043979</name>
</gene>
<dbReference type="GO" id="GO:0061666">
    <property type="term" value="F:UFM1 ligase activity"/>
    <property type="evidence" value="ECO:0007669"/>
    <property type="project" value="InterPro"/>
</dbReference>
<feature type="compositionally biased region" description="Basic and acidic residues" evidence="1">
    <location>
        <begin position="126"/>
        <end position="150"/>
    </location>
</feature>
<dbReference type="EMBL" id="JAIWYP010000011">
    <property type="protein sequence ID" value="KAH3737387.1"/>
    <property type="molecule type" value="Genomic_DNA"/>
</dbReference>
<proteinExistence type="predicted"/>
<evidence type="ECO:0000259" key="2">
    <source>
        <dbReference type="Pfam" id="PF23659"/>
    </source>
</evidence>
<keyword evidence="4" id="KW-1185">Reference proteome</keyword>
<dbReference type="InterPro" id="IPR056580">
    <property type="entry name" value="Ufl1_dom"/>
</dbReference>
<evidence type="ECO:0000313" key="3">
    <source>
        <dbReference type="EMBL" id="KAH3737387.1"/>
    </source>
</evidence>
<feature type="compositionally biased region" description="Polar residues" evidence="1">
    <location>
        <begin position="160"/>
        <end position="170"/>
    </location>
</feature>
<dbReference type="AlphaFoldDB" id="A0A9D4D241"/>
<evidence type="ECO:0000256" key="1">
    <source>
        <dbReference type="SAM" id="MobiDB-lite"/>
    </source>
</evidence>
<feature type="domain" description="E3 UFM1-protein ligase 1-like" evidence="2">
    <location>
        <begin position="271"/>
        <end position="392"/>
    </location>
</feature>
<dbReference type="Pfam" id="PF23659">
    <property type="entry name" value="UFL1"/>
    <property type="match status" value="1"/>
</dbReference>
<dbReference type="PANTHER" id="PTHR31057:SF0">
    <property type="entry name" value="E3 UFM1-PROTEIN LIGASE 1"/>
    <property type="match status" value="1"/>
</dbReference>
<dbReference type="Pfam" id="PF25870">
    <property type="entry name" value="WHD_UFL1_5th"/>
    <property type="match status" value="1"/>
</dbReference>
<dbReference type="InterPro" id="IPR018611">
    <property type="entry name" value="Ufl1"/>
</dbReference>
<protein>
    <recommendedName>
        <fullName evidence="2">E3 UFM1-protein ligase 1-like domain-containing protein</fullName>
    </recommendedName>
</protein>
<reference evidence="3" key="2">
    <citation type="submission" date="2020-11" db="EMBL/GenBank/DDBJ databases">
        <authorList>
            <person name="McCartney M.A."/>
            <person name="Auch B."/>
            <person name="Kono T."/>
            <person name="Mallez S."/>
            <person name="Becker A."/>
            <person name="Gohl D.M."/>
            <person name="Silverstein K.A.T."/>
            <person name="Koren S."/>
            <person name="Bechman K.B."/>
            <person name="Herman A."/>
            <person name="Abrahante J.E."/>
            <person name="Garbe J."/>
        </authorList>
    </citation>
    <scope>NUCLEOTIDE SEQUENCE</scope>
    <source>
        <strain evidence="3">Duluth1</strain>
        <tissue evidence="3">Whole animal</tissue>
    </source>
</reference>
<dbReference type="Proteomes" id="UP000828390">
    <property type="component" value="Unassembled WGS sequence"/>
</dbReference>
<sequence length="414" mass="45517">MKRQGISDPKDFIRKRFPGEPIVYLSTCCVGRGIQDGVETAVEEALETGTWVDIKVCECTGRSDASSLLTGCLRKHPGALVCCDTIVASEKLISQCSKPFPDLMAQKAEKDAKSHPVFKIGADGGGETRSKETKDTGGGKSGQTKDDRKDQRRQKAVAGSGSTKTLTGTQGREIKTKSLKKKGHKSRDDLGSDEEVTTSKPKSRSQEIEFMTLEEIEGVLRKEESLKECPEELVAEIAQQLLRPLTKQYQEVAHSVFLQSTGTAASRKKTHGQLQDRLTALWTNARLFEKGLKLMPEDVQEQLVRHLLRTVCTDITNLVLNAVATDHMHSVEDETLFTTESRLKLIPKLPEPLQTIMGKLNSSLNGKSLDEFFGHLDLLCGPAHLGILLRKPDKKKEKQVTLHPSSDPAGAAAH</sequence>